<reference evidence="3" key="1">
    <citation type="submission" date="2013-09" db="EMBL/GenBank/DDBJ databases">
        <title>Corchorus olitorius genome sequencing.</title>
        <authorList>
            <person name="Alam M."/>
            <person name="Haque M.S."/>
            <person name="Islam M.S."/>
            <person name="Emdad E.M."/>
            <person name="Islam M.M."/>
            <person name="Ahmed B."/>
            <person name="Halim A."/>
            <person name="Hossen Q.M.M."/>
            <person name="Hossain M.Z."/>
            <person name="Ahmed R."/>
            <person name="Khan M.M."/>
            <person name="Islam R."/>
            <person name="Rashid M.M."/>
            <person name="Khan S.A."/>
            <person name="Rahman M.S."/>
            <person name="Alam M."/>
            <person name="Yahiya A.S."/>
            <person name="Khan M.S."/>
            <person name="Azam M.S."/>
            <person name="Haque T."/>
            <person name="Lashkar M.Z.H."/>
            <person name="Akhand A.I."/>
            <person name="Morshed G."/>
            <person name="Roy S."/>
            <person name="Uddin K.S."/>
            <person name="Rabeya T."/>
            <person name="Hossain A.S."/>
            <person name="Chowdhury A."/>
            <person name="Snigdha A.R."/>
            <person name="Mortoza M.S."/>
            <person name="Matin S.A."/>
            <person name="Hoque S.M.E."/>
            <person name="Islam M.K."/>
            <person name="Roy D.K."/>
            <person name="Haider R."/>
            <person name="Moosa M.M."/>
            <person name="Elias S.M."/>
            <person name="Hasan A.M."/>
            <person name="Jahan S."/>
            <person name="Shafiuddin M."/>
            <person name="Mahmood N."/>
            <person name="Shommy N.S."/>
        </authorList>
    </citation>
    <scope>NUCLEOTIDE SEQUENCE [LARGE SCALE GENOMIC DNA]</scope>
    <source>
        <strain evidence="3">cv. O-4</strain>
    </source>
</reference>
<protein>
    <submittedName>
        <fullName evidence="2">Uncharacterized protein</fullName>
    </submittedName>
</protein>
<evidence type="ECO:0000313" key="2">
    <source>
        <dbReference type="EMBL" id="OMO60441.1"/>
    </source>
</evidence>
<proteinExistence type="predicted"/>
<gene>
    <name evidence="2" type="ORF">COLO4_33834</name>
</gene>
<dbReference type="EMBL" id="AWUE01021890">
    <property type="protein sequence ID" value="OMO60441.1"/>
    <property type="molecule type" value="Genomic_DNA"/>
</dbReference>
<comment type="caution">
    <text evidence="2">The sequence shown here is derived from an EMBL/GenBank/DDBJ whole genome shotgun (WGS) entry which is preliminary data.</text>
</comment>
<sequence length="41" mass="4679">MERKTKDTAQQRLQTTTQGPSLKTNDSNTKDSQITNSKLQR</sequence>
<feature type="region of interest" description="Disordered" evidence="1">
    <location>
        <begin position="1"/>
        <end position="41"/>
    </location>
</feature>
<keyword evidence="3" id="KW-1185">Reference proteome</keyword>
<evidence type="ECO:0000313" key="3">
    <source>
        <dbReference type="Proteomes" id="UP000187203"/>
    </source>
</evidence>
<dbReference type="Proteomes" id="UP000187203">
    <property type="component" value="Unassembled WGS sequence"/>
</dbReference>
<organism evidence="2 3">
    <name type="scientific">Corchorus olitorius</name>
    <dbReference type="NCBI Taxonomy" id="93759"/>
    <lineage>
        <taxon>Eukaryota</taxon>
        <taxon>Viridiplantae</taxon>
        <taxon>Streptophyta</taxon>
        <taxon>Embryophyta</taxon>
        <taxon>Tracheophyta</taxon>
        <taxon>Spermatophyta</taxon>
        <taxon>Magnoliopsida</taxon>
        <taxon>eudicotyledons</taxon>
        <taxon>Gunneridae</taxon>
        <taxon>Pentapetalae</taxon>
        <taxon>rosids</taxon>
        <taxon>malvids</taxon>
        <taxon>Malvales</taxon>
        <taxon>Malvaceae</taxon>
        <taxon>Grewioideae</taxon>
        <taxon>Apeibeae</taxon>
        <taxon>Corchorus</taxon>
    </lineage>
</organism>
<feature type="compositionally biased region" description="Polar residues" evidence="1">
    <location>
        <begin position="10"/>
        <end position="41"/>
    </location>
</feature>
<evidence type="ECO:0000256" key="1">
    <source>
        <dbReference type="SAM" id="MobiDB-lite"/>
    </source>
</evidence>
<dbReference type="AlphaFoldDB" id="A0A1R3GQV2"/>
<accession>A0A1R3GQV2</accession>
<name>A0A1R3GQV2_9ROSI</name>